<evidence type="ECO:0000256" key="2">
    <source>
        <dbReference type="ARBA" id="ARBA00004567"/>
    </source>
</evidence>
<keyword evidence="9" id="KW-0811">Translocation</keyword>
<dbReference type="GO" id="GO:0070762">
    <property type="term" value="C:nuclear pore transmembrane ring"/>
    <property type="evidence" value="ECO:0007669"/>
    <property type="project" value="TreeGrafter"/>
</dbReference>
<keyword evidence="15" id="KW-1185">Reference proteome</keyword>
<evidence type="ECO:0000256" key="5">
    <source>
        <dbReference type="ARBA" id="ARBA00022692"/>
    </source>
</evidence>
<dbReference type="GO" id="GO:0106166">
    <property type="term" value="F:spindle pole body-nuclear membrane anchor activity"/>
    <property type="evidence" value="ECO:0007669"/>
    <property type="project" value="TreeGrafter"/>
</dbReference>
<sequence>MAATKPRPYKRIVTSAMHRRFVHASALSLLVCYLISIAIGDKSSFLWTWFPLGWCGIRTLMLAISPLLVFILRVSQLHIGSITTKSSLGTFRYLFPLQIAQTFGCYIFTAWLFTEIYIWSSPASAELEMVKRGRSVETYYHHFSVGDDILTGSRLHERPTLNERPIYIHTYHFLLACTQAVVHLYCDYDRVPVPVAKRAPKADDQRTHPVPQTAKHIQNALPPMLSAGLTRSAVVAGILPVVYPLVFRQTAWGTSLYFAKLFWNFSRSSSQPSTLLLTPSFVPLLIRTIFSGFLLVSLWQTTNVFFSVFIGKEPLKRGQPLTIDAKDPNGSLITGLKTKKEMPKAFAFWELSLISQRQPERRKTIFNEIDREGGSSWSQVVASLTDVIKAIPARISAFSAPPPEQAPQPTLQPLPRLTEALKTDSVFAVTPKTTSRQDKFGQAFGSTARSYGQSPDWTPAARARARHAIDQASTAMLSPERKKKLLDTSKELKMLMNGPPVTYKPENVHPVIASILRTPVGQFFCQPYARRASNIVLDGPSSSLTLIVDAVDALTRLLVASLAEDQYGRVQADVAPVIRLFTETIMAVEEFVHGGGLHAHWTDVSFPPSSNPEAQVKAREIPNVDLVLDTLKSGLRDLLEAFKPYLRDIGVEGKDLRLAKEAAGVDAEEDLS</sequence>
<keyword evidence="8 13" id="KW-1133">Transmembrane helix</keyword>
<dbReference type="PANTHER" id="PTHR13269:SF6">
    <property type="entry name" value="NUCLEOPORIN NDC1"/>
    <property type="match status" value="1"/>
</dbReference>
<dbReference type="GO" id="GO:0070631">
    <property type="term" value="P:spindle pole body localization"/>
    <property type="evidence" value="ECO:0007669"/>
    <property type="project" value="TreeGrafter"/>
</dbReference>
<evidence type="ECO:0000313" key="14">
    <source>
        <dbReference type="EMBL" id="KAJ5099077.1"/>
    </source>
</evidence>
<reference evidence="14" key="1">
    <citation type="submission" date="2022-11" db="EMBL/GenBank/DDBJ databases">
        <authorList>
            <person name="Petersen C."/>
        </authorList>
    </citation>
    <scope>NUCLEOTIDE SEQUENCE</scope>
    <source>
        <strain evidence="14">IBT 30761</strain>
    </source>
</reference>
<reference evidence="14" key="2">
    <citation type="journal article" date="2023" name="IMA Fungus">
        <title>Comparative genomic study of the Penicillium genus elucidates a diverse pangenome and 15 lateral gene transfer events.</title>
        <authorList>
            <person name="Petersen C."/>
            <person name="Sorensen T."/>
            <person name="Nielsen M.R."/>
            <person name="Sondergaard T.E."/>
            <person name="Sorensen J.L."/>
            <person name="Fitzpatrick D.A."/>
            <person name="Frisvad J.C."/>
            <person name="Nielsen K.L."/>
        </authorList>
    </citation>
    <scope>NUCLEOTIDE SEQUENCE</scope>
    <source>
        <strain evidence="14">IBT 30761</strain>
    </source>
</reference>
<evidence type="ECO:0000256" key="4">
    <source>
        <dbReference type="ARBA" id="ARBA00022448"/>
    </source>
</evidence>
<evidence type="ECO:0000313" key="15">
    <source>
        <dbReference type="Proteomes" id="UP001149074"/>
    </source>
</evidence>
<dbReference type="Pfam" id="PF09531">
    <property type="entry name" value="Ndc1_Nup"/>
    <property type="match status" value="1"/>
</dbReference>
<keyword evidence="10" id="KW-0906">Nuclear pore complex</keyword>
<evidence type="ECO:0000256" key="12">
    <source>
        <dbReference type="ARBA" id="ARBA00023242"/>
    </source>
</evidence>
<evidence type="ECO:0000256" key="11">
    <source>
        <dbReference type="ARBA" id="ARBA00023136"/>
    </source>
</evidence>
<dbReference type="RefSeq" id="XP_056474731.1">
    <property type="nucleotide sequence ID" value="XM_056618572.1"/>
</dbReference>
<evidence type="ECO:0000256" key="3">
    <source>
        <dbReference type="ARBA" id="ARBA00005760"/>
    </source>
</evidence>
<evidence type="ECO:0000256" key="10">
    <source>
        <dbReference type="ARBA" id="ARBA00023132"/>
    </source>
</evidence>
<feature type="transmembrane region" description="Helical" evidence="13">
    <location>
        <begin position="93"/>
        <end position="113"/>
    </location>
</feature>
<keyword evidence="5 13" id="KW-0812">Transmembrane</keyword>
<evidence type="ECO:0000256" key="13">
    <source>
        <dbReference type="SAM" id="Phobius"/>
    </source>
</evidence>
<dbReference type="PANTHER" id="PTHR13269">
    <property type="entry name" value="NUCLEOPORIN NDC1"/>
    <property type="match status" value="1"/>
</dbReference>
<dbReference type="AlphaFoldDB" id="A0A9W9KBL5"/>
<comment type="similarity">
    <text evidence="3">Belongs to the NDC1 family.</text>
</comment>
<dbReference type="InterPro" id="IPR019049">
    <property type="entry name" value="Nucleoporin_prot_Ndc1/Nup"/>
</dbReference>
<keyword evidence="4" id="KW-0813">Transport</keyword>
<comment type="subcellular location">
    <subcellularLocation>
        <location evidence="1">Nucleus membrane</location>
        <topology evidence="1">Multi-pass membrane protein</topology>
    </subcellularLocation>
    <subcellularLocation>
        <location evidence="2">Nucleus</location>
        <location evidence="2">Nuclear pore complex</location>
    </subcellularLocation>
</comment>
<keyword evidence="6" id="KW-0509">mRNA transport</keyword>
<evidence type="ECO:0000256" key="7">
    <source>
        <dbReference type="ARBA" id="ARBA00022927"/>
    </source>
</evidence>
<name>A0A9W9KBL5_9EURO</name>
<dbReference type="GO" id="GO:0006999">
    <property type="term" value="P:nuclear pore organization"/>
    <property type="evidence" value="ECO:0007669"/>
    <property type="project" value="TreeGrafter"/>
</dbReference>
<dbReference type="GeneID" id="81357551"/>
<protein>
    <submittedName>
        <fullName evidence="14">Nuclear envelope protein</fullName>
    </submittedName>
</protein>
<keyword evidence="11 13" id="KW-0472">Membrane</keyword>
<keyword evidence="12" id="KW-0539">Nucleus</keyword>
<feature type="transmembrane region" description="Helical" evidence="13">
    <location>
        <begin position="21"/>
        <end position="40"/>
    </location>
</feature>
<dbReference type="GO" id="GO:0015031">
    <property type="term" value="P:protein transport"/>
    <property type="evidence" value="ECO:0007669"/>
    <property type="project" value="UniProtKB-KW"/>
</dbReference>
<dbReference type="GO" id="GO:0005816">
    <property type="term" value="C:spindle pole body"/>
    <property type="evidence" value="ECO:0007669"/>
    <property type="project" value="TreeGrafter"/>
</dbReference>
<gene>
    <name evidence="14" type="ORF">N7532_006078</name>
</gene>
<organism evidence="14 15">
    <name type="scientific">Penicillium argentinense</name>
    <dbReference type="NCBI Taxonomy" id="1131581"/>
    <lineage>
        <taxon>Eukaryota</taxon>
        <taxon>Fungi</taxon>
        <taxon>Dikarya</taxon>
        <taxon>Ascomycota</taxon>
        <taxon>Pezizomycotina</taxon>
        <taxon>Eurotiomycetes</taxon>
        <taxon>Eurotiomycetidae</taxon>
        <taxon>Eurotiales</taxon>
        <taxon>Aspergillaceae</taxon>
        <taxon>Penicillium</taxon>
    </lineage>
</organism>
<feature type="transmembrane region" description="Helical" evidence="13">
    <location>
        <begin position="46"/>
        <end position="72"/>
    </location>
</feature>
<dbReference type="EMBL" id="JAPQKI010000005">
    <property type="protein sequence ID" value="KAJ5099077.1"/>
    <property type="molecule type" value="Genomic_DNA"/>
</dbReference>
<dbReference type="GO" id="GO:0051028">
    <property type="term" value="P:mRNA transport"/>
    <property type="evidence" value="ECO:0007669"/>
    <property type="project" value="UniProtKB-KW"/>
</dbReference>
<evidence type="ECO:0000256" key="6">
    <source>
        <dbReference type="ARBA" id="ARBA00022816"/>
    </source>
</evidence>
<dbReference type="Proteomes" id="UP001149074">
    <property type="component" value="Unassembled WGS sequence"/>
</dbReference>
<proteinExistence type="inferred from homology"/>
<accession>A0A9W9KBL5</accession>
<evidence type="ECO:0000256" key="8">
    <source>
        <dbReference type="ARBA" id="ARBA00022989"/>
    </source>
</evidence>
<evidence type="ECO:0000256" key="9">
    <source>
        <dbReference type="ARBA" id="ARBA00023010"/>
    </source>
</evidence>
<comment type="caution">
    <text evidence="14">The sequence shown here is derived from an EMBL/GenBank/DDBJ whole genome shotgun (WGS) entry which is preliminary data.</text>
</comment>
<keyword evidence="7" id="KW-0653">Protein transport</keyword>
<dbReference type="OrthoDB" id="67850at2759"/>
<evidence type="ECO:0000256" key="1">
    <source>
        <dbReference type="ARBA" id="ARBA00004232"/>
    </source>
</evidence>
<dbReference type="GO" id="GO:0031965">
    <property type="term" value="C:nuclear membrane"/>
    <property type="evidence" value="ECO:0007669"/>
    <property type="project" value="UniProtKB-SubCell"/>
</dbReference>